<dbReference type="FunFam" id="1.25.40.10:FF:000443">
    <property type="entry name" value="Pentatricopeptide repeat-containing protein"/>
    <property type="match status" value="1"/>
</dbReference>
<keyword evidence="2" id="KW-0677">Repeat</keyword>
<name>A0A835IMA3_9MAGN</name>
<feature type="repeat" description="PPR" evidence="3">
    <location>
        <begin position="293"/>
        <end position="327"/>
    </location>
</feature>
<evidence type="ECO:0000256" key="1">
    <source>
        <dbReference type="ARBA" id="ARBA00007626"/>
    </source>
</evidence>
<feature type="repeat" description="PPR" evidence="3">
    <location>
        <begin position="82"/>
        <end position="116"/>
    </location>
</feature>
<reference evidence="4 5" key="1">
    <citation type="submission" date="2020-10" db="EMBL/GenBank/DDBJ databases">
        <title>The Coptis chinensis genome and diversification of protoberbering-type alkaloids.</title>
        <authorList>
            <person name="Wang B."/>
            <person name="Shu S."/>
            <person name="Song C."/>
            <person name="Liu Y."/>
        </authorList>
    </citation>
    <scope>NUCLEOTIDE SEQUENCE [LARGE SCALE GENOMIC DNA]</scope>
    <source>
        <strain evidence="4">HL-2020</strain>
        <tissue evidence="4">Leaf</tissue>
    </source>
</reference>
<feature type="repeat" description="PPR" evidence="3">
    <location>
        <begin position="117"/>
        <end position="151"/>
    </location>
</feature>
<dbReference type="Pfam" id="PF01535">
    <property type="entry name" value="PPR"/>
    <property type="match status" value="3"/>
</dbReference>
<dbReference type="PANTHER" id="PTHR45717:SF14">
    <property type="entry name" value="LARGE RIBOSOMAL SUBUNIT PROTEIN ML101 (RPPR4)"/>
    <property type="match status" value="1"/>
</dbReference>
<keyword evidence="5" id="KW-1185">Reference proteome</keyword>
<feature type="repeat" description="PPR" evidence="3">
    <location>
        <begin position="152"/>
        <end position="186"/>
    </location>
</feature>
<dbReference type="AlphaFoldDB" id="A0A835IMA3"/>
<organism evidence="4 5">
    <name type="scientific">Coptis chinensis</name>
    <dbReference type="NCBI Taxonomy" id="261450"/>
    <lineage>
        <taxon>Eukaryota</taxon>
        <taxon>Viridiplantae</taxon>
        <taxon>Streptophyta</taxon>
        <taxon>Embryophyta</taxon>
        <taxon>Tracheophyta</taxon>
        <taxon>Spermatophyta</taxon>
        <taxon>Magnoliopsida</taxon>
        <taxon>Ranunculales</taxon>
        <taxon>Ranunculaceae</taxon>
        <taxon>Coptidoideae</taxon>
        <taxon>Coptis</taxon>
    </lineage>
</organism>
<dbReference type="Pfam" id="PF13041">
    <property type="entry name" value="PPR_2"/>
    <property type="match status" value="1"/>
</dbReference>
<dbReference type="InterPro" id="IPR002885">
    <property type="entry name" value="PPR_rpt"/>
</dbReference>
<dbReference type="PANTHER" id="PTHR45717">
    <property type="entry name" value="OS12G0527900 PROTEIN"/>
    <property type="match status" value="1"/>
</dbReference>
<dbReference type="OrthoDB" id="1717827at2759"/>
<dbReference type="Proteomes" id="UP000631114">
    <property type="component" value="Unassembled WGS sequence"/>
</dbReference>
<dbReference type="NCBIfam" id="TIGR00756">
    <property type="entry name" value="PPR"/>
    <property type="match status" value="4"/>
</dbReference>
<sequence>MTHPLMSDDNLQLDVLFYIDLTNWHRIRTNKSGSMQLAESMAKRGMNMTVSDQAIHLDIIAKARGIPAAESFFVGLPEASKNHLCYGALLNCYCKELMTEKAEALMEKMKELRFDSTSMAYNSLMTLYTKAGQPEKVPAIIQEMKTSNVMPDSYTYNVWMRALAAVSDISGVERVIEEMKRDGRVAGDWTTYSNLASIYVGAGMFEKAETALKELENRNACRDLSAYQYLITLYGRTGNLLEVHRVWRSLRLAFPKMANLSYLNMIQVLVNLKDVPGAEKCFREWESVRSTYDIRIANALIGAYAKESLLEKAETLKERARRSGAKPNVKTWEIFMDYHLKKRNTSLAVDCVTNAISIGRGDGRKWVPPQNVVQTLMSHFEQARDVEGAESFLETLKKVEDVFGADVFESLIRTYAAAGKTSPSLRRRLKMENVDVSEAAKKLLEVVCVD</sequence>
<dbReference type="InterPro" id="IPR011990">
    <property type="entry name" value="TPR-like_helical_dom_sf"/>
</dbReference>
<comment type="similarity">
    <text evidence="1">Belongs to the PPR family. P subfamily.</text>
</comment>
<dbReference type="GO" id="GO:0005739">
    <property type="term" value="C:mitochondrion"/>
    <property type="evidence" value="ECO:0007669"/>
    <property type="project" value="TreeGrafter"/>
</dbReference>
<comment type="caution">
    <text evidence="4">The sequence shown here is derived from an EMBL/GenBank/DDBJ whole genome shotgun (WGS) entry which is preliminary data.</text>
</comment>
<proteinExistence type="inferred from homology"/>
<evidence type="ECO:0000313" key="5">
    <source>
        <dbReference type="Proteomes" id="UP000631114"/>
    </source>
</evidence>
<gene>
    <name evidence="4" type="ORF">IFM89_002725</name>
</gene>
<dbReference type="GO" id="GO:0003729">
    <property type="term" value="F:mRNA binding"/>
    <property type="evidence" value="ECO:0007669"/>
    <property type="project" value="UniProtKB-ARBA"/>
</dbReference>
<accession>A0A835IMA3</accession>
<dbReference type="PROSITE" id="PS51375">
    <property type="entry name" value="PPR"/>
    <property type="match status" value="4"/>
</dbReference>
<dbReference type="SUPFAM" id="SSF48452">
    <property type="entry name" value="TPR-like"/>
    <property type="match status" value="1"/>
</dbReference>
<evidence type="ECO:0008006" key="6">
    <source>
        <dbReference type="Google" id="ProtNLM"/>
    </source>
</evidence>
<protein>
    <recommendedName>
        <fullName evidence="6">Pentatricopeptide repeat-containing protein</fullName>
    </recommendedName>
</protein>
<evidence type="ECO:0000256" key="2">
    <source>
        <dbReference type="ARBA" id="ARBA00022737"/>
    </source>
</evidence>
<dbReference type="EMBL" id="JADFTS010000002">
    <property type="protein sequence ID" value="KAF9618857.1"/>
    <property type="molecule type" value="Genomic_DNA"/>
</dbReference>
<evidence type="ECO:0000313" key="4">
    <source>
        <dbReference type="EMBL" id="KAF9618857.1"/>
    </source>
</evidence>
<dbReference type="Gene3D" id="1.25.40.10">
    <property type="entry name" value="Tetratricopeptide repeat domain"/>
    <property type="match status" value="3"/>
</dbReference>
<evidence type="ECO:0000256" key="3">
    <source>
        <dbReference type="PROSITE-ProRule" id="PRU00708"/>
    </source>
</evidence>